<dbReference type="Pfam" id="PF00395">
    <property type="entry name" value="SLH"/>
    <property type="match status" value="3"/>
</dbReference>
<feature type="domain" description="SLH" evidence="2">
    <location>
        <begin position="1353"/>
        <end position="1421"/>
    </location>
</feature>
<proteinExistence type="predicted"/>
<evidence type="ECO:0000259" key="2">
    <source>
        <dbReference type="PROSITE" id="PS51272"/>
    </source>
</evidence>
<dbReference type="PROSITE" id="PS51272">
    <property type="entry name" value="SLH"/>
    <property type="match status" value="3"/>
</dbReference>
<dbReference type="EMBL" id="JBHSED010000002">
    <property type="protein sequence ID" value="MFC4302053.1"/>
    <property type="molecule type" value="Genomic_DNA"/>
</dbReference>
<protein>
    <submittedName>
        <fullName evidence="3">S-layer homology domain-containing protein</fullName>
    </submittedName>
</protein>
<reference evidence="4" key="1">
    <citation type="journal article" date="2019" name="Int. J. Syst. Evol. Microbiol.">
        <title>The Global Catalogue of Microorganisms (GCM) 10K type strain sequencing project: providing services to taxonomists for standard genome sequencing and annotation.</title>
        <authorList>
            <consortium name="The Broad Institute Genomics Platform"/>
            <consortium name="The Broad Institute Genome Sequencing Center for Infectious Disease"/>
            <person name="Wu L."/>
            <person name="Ma J."/>
        </authorList>
    </citation>
    <scope>NUCLEOTIDE SEQUENCE [LARGE SCALE GENOMIC DNA]</scope>
    <source>
        <strain evidence="4">CGMCC 4.1641</strain>
    </source>
</reference>
<dbReference type="Pfam" id="PF12733">
    <property type="entry name" value="Cadherin-like"/>
    <property type="match status" value="1"/>
</dbReference>
<feature type="domain" description="SLH" evidence="2">
    <location>
        <begin position="1481"/>
        <end position="1544"/>
    </location>
</feature>
<keyword evidence="1" id="KW-0732">Signal</keyword>
<comment type="caution">
    <text evidence="3">The sequence shown here is derived from an EMBL/GenBank/DDBJ whole genome shotgun (WGS) entry which is preliminary data.</text>
</comment>
<name>A0ABV8S3B6_9BACL</name>
<dbReference type="InterPro" id="IPR025883">
    <property type="entry name" value="Cadherin-like_domain"/>
</dbReference>
<evidence type="ECO:0000313" key="4">
    <source>
        <dbReference type="Proteomes" id="UP001595755"/>
    </source>
</evidence>
<dbReference type="PANTHER" id="PTHR43308">
    <property type="entry name" value="OUTER MEMBRANE PROTEIN ALPHA-RELATED"/>
    <property type="match status" value="1"/>
</dbReference>
<evidence type="ECO:0000256" key="1">
    <source>
        <dbReference type="SAM" id="SignalP"/>
    </source>
</evidence>
<accession>A0ABV8S3B6</accession>
<keyword evidence="4" id="KW-1185">Reference proteome</keyword>
<feature type="domain" description="SLH" evidence="2">
    <location>
        <begin position="1423"/>
        <end position="1480"/>
    </location>
</feature>
<feature type="signal peptide" evidence="1">
    <location>
        <begin position="1"/>
        <end position="26"/>
    </location>
</feature>
<dbReference type="InterPro" id="IPR051465">
    <property type="entry name" value="Cell_Envelope_Struct_Comp"/>
</dbReference>
<gene>
    <name evidence="3" type="ORF">ACFO1S_01210</name>
</gene>
<organism evidence="3 4">
    <name type="scientific">Cohnella boryungensis</name>
    <dbReference type="NCBI Taxonomy" id="768479"/>
    <lineage>
        <taxon>Bacteria</taxon>
        <taxon>Bacillati</taxon>
        <taxon>Bacillota</taxon>
        <taxon>Bacilli</taxon>
        <taxon>Bacillales</taxon>
        <taxon>Paenibacillaceae</taxon>
        <taxon>Cohnella</taxon>
    </lineage>
</organism>
<dbReference type="RefSeq" id="WP_204605700.1">
    <property type="nucleotide sequence ID" value="NZ_JBHSED010000002.1"/>
</dbReference>
<evidence type="ECO:0000313" key="3">
    <source>
        <dbReference type="EMBL" id="MFC4302053.1"/>
    </source>
</evidence>
<feature type="chain" id="PRO_5045377338" evidence="1">
    <location>
        <begin position="27"/>
        <end position="1581"/>
    </location>
</feature>
<dbReference type="Proteomes" id="UP001595755">
    <property type="component" value="Unassembled WGS sequence"/>
</dbReference>
<dbReference type="InterPro" id="IPR001119">
    <property type="entry name" value="SLH_dom"/>
</dbReference>
<sequence length="1581" mass="165966">MKKRSIPSLLAAVALLLPLLGALTTAGTLRTASAAAFQGQLMTTFNMVFNQSYNGRATHYVYSANGTVHETFGLPPAGAAWATPSNFYEDSWLRNSTEEIYTYSHNGKIRQTSDRMSIPPTAAWATISSFEIDGVAGQSIKNPVFHYSVNGTDVLNTTSATEIPTNALWATLVSFDTEWVRISNVQFTSYTLSRPLPSVVSFSISSDSGDPHYAKVGDSLTITLVTDRPIMEPILRMADRTLFSEGTGGTMWQGGLYLFNYNVEEGPIPVSAEFYSAEGAPGPILTATTDGTSLIHDKAAPSLSYTLSPAGATNQDVTVQITASDAGSGVEQTKWAEGSRDAAYFATGGTVVTDSFTVSGNGTYTLYARDRIGHVALLPVTVSNIDREAPTLALTPSTTELTNADVAVTATAADNVAISKLLWAEGVRNAAYFKSGNGTSFSDAFSVSGNGTYTVYAEDTAGNAVLESITVSNLLRQAPSIALTPSPASLTNGTVTVGIEARPVREDVGNSLVALRWAKGEYAAAFFAAGGGHDALTAQEFETDENDRYSVYARDAIGNEAVSTIDISNIDREAPTLALTPSTIAPTNESVTVAVNAADSGSGLESVHWSAEAFDPDSPWTSSEVVDDEFTVEVNGTYTVIASDYAGNETIATVDIANIDREAPTLALAPSTTAPTNSDVVVAATAADNVAISKLLWAEGTRNAAYFKAGNGTSFTGSFSVAANGTYTAYVEDSAGNTALRSITVSNLFRQVLSVALTPFPVSLTNRPVTVGIEAHPEGEDDGNPLVALRWASGEREAAFFTAGGGHDALAEQEFKANENGRYSVYARDTAGNEAVSFIDLSNIDREAPTLALTPSTTAPTNDNVTIAVNAADSGSGLESVRWSAEAFNPDSPWTSSEVVDGKFTAETNGTYTVIATDHAGNKTIRQATMANIFRDVPTLSLSPETTEPTGGKVTVSVQAAALGGGNAISTILWTVGDQALSYFPAGPSENITSIKHFDAQANGTYTVYVRDAAGNEARKTIEIDNLRRTNAELSSLFARNGEEELTFSSAFDPERLQYALNVGQQVSAITLEASAADADASITVNGNQLVSGESASIPLTFGVNTIRIVVSAQLPSVQKIYTIQATRQSPPSSGGASGSPIGGASDLSSTAFTVWLNGKPTKAALIETFSRSPDGRLTKELKLEDAAAITALAQQSGVNELRIGWSGEADPLAEAVRLQMSTKALSQLSASNIRLTLDIGAVAYELPTGVSIPADSKLIVQLKALQQSKDAEQTLSRARKAGAGEHQARLVSVPVEITANPGDAAGAEAVRLVLPLPDGLDSAALRKLAVFLENGDGTSSIVPGTIRYDSKGRPTGIAVRSGASGRASVLEAEPVEALFAPYVSGYAAGSFGPQRPVTRAELAALLAKLTPADNDTRTVGDRATAFRDVPQAHWAAEAVERVSAAGWMGGKSDGRFSPNDSLTRAELAVVLVRWREAQASGLSRFPDAASHWAASSIAAAEREGWITGFADGSFRPDQSVTRAEAIVLLNRVLGRPPLPDGGPSWSDVPASYWAAGAIRSASQTFEAHRYLSGEVELIGK</sequence>